<evidence type="ECO:0000259" key="1">
    <source>
        <dbReference type="Pfam" id="PF18050"/>
    </source>
</evidence>
<protein>
    <recommendedName>
        <fullName evidence="1">Cyclophilin-like domain-containing protein</fullName>
    </recommendedName>
</protein>
<dbReference type="Pfam" id="PF18050">
    <property type="entry name" value="Cyclophil_like2"/>
    <property type="match status" value="1"/>
</dbReference>
<dbReference type="InterPro" id="IPR029000">
    <property type="entry name" value="Cyclophilin-like_dom_sf"/>
</dbReference>
<dbReference type="GeneID" id="83015852"/>
<gene>
    <name evidence="2" type="ORF">DWY25_10630</name>
</gene>
<evidence type="ECO:0000313" key="2">
    <source>
        <dbReference type="EMBL" id="RGR73448.1"/>
    </source>
</evidence>
<evidence type="ECO:0000313" key="3">
    <source>
        <dbReference type="Proteomes" id="UP000284178"/>
    </source>
</evidence>
<reference evidence="2 3" key="1">
    <citation type="submission" date="2018-08" db="EMBL/GenBank/DDBJ databases">
        <title>A genome reference for cultivated species of the human gut microbiota.</title>
        <authorList>
            <person name="Zou Y."/>
            <person name="Xue W."/>
            <person name="Luo G."/>
        </authorList>
    </citation>
    <scope>NUCLEOTIDE SEQUENCE [LARGE SCALE GENOMIC DNA]</scope>
    <source>
        <strain evidence="2 3">AF24-29</strain>
    </source>
</reference>
<dbReference type="AlphaFoldDB" id="A0A412FZ64"/>
<dbReference type="RefSeq" id="WP_117895209.1">
    <property type="nucleotide sequence ID" value="NZ_CABJCV010000012.1"/>
</dbReference>
<dbReference type="Gene3D" id="2.40.100.20">
    <property type="match status" value="1"/>
</dbReference>
<dbReference type="EMBL" id="QRUP01000012">
    <property type="protein sequence ID" value="RGR73448.1"/>
    <property type="molecule type" value="Genomic_DNA"/>
</dbReference>
<keyword evidence="3" id="KW-1185">Reference proteome</keyword>
<accession>A0A412FZ64</accession>
<dbReference type="InterPro" id="IPR041183">
    <property type="entry name" value="Cyclophilin-like"/>
</dbReference>
<comment type="caution">
    <text evidence="2">The sequence shown here is derived from an EMBL/GenBank/DDBJ whole genome shotgun (WGS) entry which is preliminary data.</text>
</comment>
<dbReference type="SUPFAM" id="SSF50891">
    <property type="entry name" value="Cyclophilin-like"/>
    <property type="match status" value="1"/>
</dbReference>
<proteinExistence type="predicted"/>
<feature type="domain" description="Cyclophilin-like" evidence="1">
    <location>
        <begin position="6"/>
        <end position="113"/>
    </location>
</feature>
<dbReference type="Proteomes" id="UP000284178">
    <property type="component" value="Unassembled WGS sequence"/>
</dbReference>
<sequence>MSEIKITIRGREFKARLNHCAAAQALCYQMPMTVVMDELNGNEKYCYLKENLPTRSVYPNTIAAGDLMLFGGSCLVLFYKSFTTAYDYTVLGAIENPEGLAEAVGSGPVEVEFAVVSE</sequence>
<name>A0A412FZ64_9FIRM</name>
<organism evidence="2 3">
    <name type="scientific">Holdemania filiformis</name>
    <dbReference type="NCBI Taxonomy" id="61171"/>
    <lineage>
        <taxon>Bacteria</taxon>
        <taxon>Bacillati</taxon>
        <taxon>Bacillota</taxon>
        <taxon>Erysipelotrichia</taxon>
        <taxon>Erysipelotrichales</taxon>
        <taxon>Erysipelotrichaceae</taxon>
        <taxon>Holdemania</taxon>
    </lineage>
</organism>